<reference evidence="3" key="1">
    <citation type="journal article" date="2019" name="Int. J. Syst. Evol. Microbiol.">
        <title>The Global Catalogue of Microorganisms (GCM) 10K type strain sequencing project: providing services to taxonomists for standard genome sequencing and annotation.</title>
        <authorList>
            <consortium name="The Broad Institute Genomics Platform"/>
            <consortium name="The Broad Institute Genome Sequencing Center for Infectious Disease"/>
            <person name="Wu L."/>
            <person name="Ma J."/>
        </authorList>
    </citation>
    <scope>NUCLEOTIDE SEQUENCE [LARGE SCALE GENOMIC DNA]</scope>
    <source>
        <strain evidence="3">JCM 1490</strain>
    </source>
</reference>
<comment type="caution">
    <text evidence="2">The sequence shown here is derived from an EMBL/GenBank/DDBJ whole genome shotgun (WGS) entry which is preliminary data.</text>
</comment>
<name>A0ABW2QCR0_9MICO</name>
<evidence type="ECO:0000313" key="3">
    <source>
        <dbReference type="Proteomes" id="UP001596455"/>
    </source>
</evidence>
<evidence type="ECO:0000256" key="1">
    <source>
        <dbReference type="SAM" id="MobiDB-lite"/>
    </source>
</evidence>
<feature type="region of interest" description="Disordered" evidence="1">
    <location>
        <begin position="1"/>
        <end position="33"/>
    </location>
</feature>
<evidence type="ECO:0008006" key="4">
    <source>
        <dbReference type="Google" id="ProtNLM"/>
    </source>
</evidence>
<accession>A0ABW2QCR0</accession>
<organism evidence="2 3">
    <name type="scientific">Georgenia alba</name>
    <dbReference type="NCBI Taxonomy" id="2233858"/>
    <lineage>
        <taxon>Bacteria</taxon>
        <taxon>Bacillati</taxon>
        <taxon>Actinomycetota</taxon>
        <taxon>Actinomycetes</taxon>
        <taxon>Micrococcales</taxon>
        <taxon>Bogoriellaceae</taxon>
        <taxon>Georgenia</taxon>
    </lineage>
</organism>
<sequence length="62" mass="6230">MVPDPTGASGAEALEDHFESSAGGATRAGTGCGSCHETIRERLAAWAASIDTTEALRPDGVA</sequence>
<protein>
    <recommendedName>
        <fullName evidence="4">BFD-like [2Fe-2S]-binding domain-containing protein</fullName>
    </recommendedName>
</protein>
<evidence type="ECO:0000313" key="2">
    <source>
        <dbReference type="EMBL" id="MFC7405203.1"/>
    </source>
</evidence>
<dbReference type="EMBL" id="JBHTCQ010000001">
    <property type="protein sequence ID" value="MFC7405203.1"/>
    <property type="molecule type" value="Genomic_DNA"/>
</dbReference>
<dbReference type="RefSeq" id="WP_382393321.1">
    <property type="nucleotide sequence ID" value="NZ_JBHTCQ010000001.1"/>
</dbReference>
<gene>
    <name evidence="2" type="ORF">ACFQQL_08800</name>
</gene>
<keyword evidence="3" id="KW-1185">Reference proteome</keyword>
<feature type="compositionally biased region" description="Low complexity" evidence="1">
    <location>
        <begin position="20"/>
        <end position="33"/>
    </location>
</feature>
<proteinExistence type="predicted"/>
<dbReference type="Proteomes" id="UP001596455">
    <property type="component" value="Unassembled WGS sequence"/>
</dbReference>